<keyword evidence="3" id="KW-1185">Reference proteome</keyword>
<sequence>MQQMFEFDVVGGTAARKIISESRSEIVSVVRDAYLAHHRGDSINPNSYFLRFPGKPSARIIALPAYLGGDTDVAGIKWIGSFPENIQNNIPRASAVLLLNDYTTGYPFACLEASQISAARTAASAVLGAARLLGRTEAEKIAVVGSGIIARNIVEFFAAESWSVGEFALHDQVPDYARSLATHIRESLGHTASVSDSLSDALKGADVVVLATTAGEPYITDPDSFAPGQVVLNVSLRDVSADSRAVLVQRPGRRRPLPDQPETSPHLAELKSGNRDFRVRRPGPGPRWRSHHGNRPSPHLLAVRPRRARPRRRRLRAPPRRRDRPGHFRRGTSSAKTQRWG</sequence>
<feature type="region of interest" description="Disordered" evidence="1">
    <location>
        <begin position="248"/>
        <end position="341"/>
    </location>
</feature>
<feature type="compositionally biased region" description="Basic residues" evidence="1">
    <location>
        <begin position="304"/>
        <end position="330"/>
    </location>
</feature>
<gene>
    <name evidence="2" type="primary">ocd_7</name>
    <name evidence="2" type="ORF">Shyd_56860</name>
</gene>
<dbReference type="SUPFAM" id="SSF51735">
    <property type="entry name" value="NAD(P)-binding Rossmann-fold domains"/>
    <property type="match status" value="1"/>
</dbReference>
<dbReference type="Gene3D" id="3.40.50.720">
    <property type="entry name" value="NAD(P)-binding Rossmann-like Domain"/>
    <property type="match status" value="1"/>
</dbReference>
<comment type="caution">
    <text evidence="2">The sequence shown here is derived from an EMBL/GenBank/DDBJ whole genome shotgun (WGS) entry which is preliminary data.</text>
</comment>
<dbReference type="EMBL" id="BNDW01000050">
    <property type="protein sequence ID" value="GHI24315.1"/>
    <property type="molecule type" value="Genomic_DNA"/>
</dbReference>
<accession>A0ABQ3PH18</accession>
<name>A0ABQ3PH18_9ACTN</name>
<organism evidence="2 3">
    <name type="scientific">Streptomyces hydrogenans</name>
    <dbReference type="NCBI Taxonomy" id="1873719"/>
    <lineage>
        <taxon>Bacteria</taxon>
        <taxon>Bacillati</taxon>
        <taxon>Actinomycetota</taxon>
        <taxon>Actinomycetes</taxon>
        <taxon>Kitasatosporales</taxon>
        <taxon>Streptomycetaceae</taxon>
        <taxon>Streptomyces</taxon>
    </lineage>
</organism>
<dbReference type="InterPro" id="IPR003462">
    <property type="entry name" value="ODC_Mu_crystall"/>
</dbReference>
<proteinExistence type="predicted"/>
<dbReference type="PANTHER" id="PTHR13812:SF19">
    <property type="entry name" value="KETIMINE REDUCTASE MU-CRYSTALLIN"/>
    <property type="match status" value="1"/>
</dbReference>
<evidence type="ECO:0000256" key="1">
    <source>
        <dbReference type="SAM" id="MobiDB-lite"/>
    </source>
</evidence>
<feature type="compositionally biased region" description="Basic and acidic residues" evidence="1">
    <location>
        <begin position="268"/>
        <end position="279"/>
    </location>
</feature>
<dbReference type="Proteomes" id="UP001052739">
    <property type="component" value="Unassembled WGS sequence"/>
</dbReference>
<evidence type="ECO:0000313" key="2">
    <source>
        <dbReference type="EMBL" id="GHI24315.1"/>
    </source>
</evidence>
<feature type="compositionally biased region" description="Polar residues" evidence="1">
    <location>
        <begin position="331"/>
        <end position="341"/>
    </location>
</feature>
<evidence type="ECO:0000313" key="3">
    <source>
        <dbReference type="Proteomes" id="UP001052739"/>
    </source>
</evidence>
<dbReference type="Pfam" id="PF02423">
    <property type="entry name" value="OCD_Mu_crystall"/>
    <property type="match status" value="1"/>
</dbReference>
<reference evidence="2" key="1">
    <citation type="submission" date="2024-05" db="EMBL/GenBank/DDBJ databases">
        <title>Whole genome shotgun sequence of Streptomyces hydrogenans NBRC 13475.</title>
        <authorList>
            <person name="Komaki H."/>
            <person name="Tamura T."/>
        </authorList>
    </citation>
    <scope>NUCLEOTIDE SEQUENCE</scope>
    <source>
        <strain evidence="2">NBRC 13475</strain>
    </source>
</reference>
<protein>
    <submittedName>
        <fullName evidence="2">2,3-diaminopropionate biosynthesis protein SbnB</fullName>
    </submittedName>
</protein>
<dbReference type="InterPro" id="IPR023401">
    <property type="entry name" value="ODC_N"/>
</dbReference>
<dbReference type="InterPro" id="IPR036291">
    <property type="entry name" value="NAD(P)-bd_dom_sf"/>
</dbReference>
<dbReference type="PANTHER" id="PTHR13812">
    <property type="entry name" value="KETIMINE REDUCTASE MU-CRYSTALLIN"/>
    <property type="match status" value="1"/>
</dbReference>
<dbReference type="Gene3D" id="3.30.1780.10">
    <property type="entry name" value="ornithine cyclodeaminase, domain 1"/>
    <property type="match status" value="1"/>
</dbReference>